<dbReference type="AlphaFoldDB" id="A0A2W5TG80"/>
<organism evidence="1 2">
    <name type="scientific">Cereibacter sphaeroides</name>
    <name type="common">Rhodobacter sphaeroides</name>
    <dbReference type="NCBI Taxonomy" id="1063"/>
    <lineage>
        <taxon>Bacteria</taxon>
        <taxon>Pseudomonadati</taxon>
        <taxon>Pseudomonadota</taxon>
        <taxon>Alphaproteobacteria</taxon>
        <taxon>Rhodobacterales</taxon>
        <taxon>Paracoccaceae</taxon>
        <taxon>Cereibacter</taxon>
    </lineage>
</organism>
<protein>
    <submittedName>
        <fullName evidence="1">Uncharacterized protein</fullName>
    </submittedName>
</protein>
<reference evidence="1 2" key="1">
    <citation type="submission" date="2017-08" db="EMBL/GenBank/DDBJ databases">
        <title>Infants hospitalized years apart are colonized by the same room-sourced microbial strains.</title>
        <authorList>
            <person name="Brooks B."/>
            <person name="Olm M.R."/>
            <person name="Firek B.A."/>
            <person name="Baker R."/>
            <person name="Thomas B.C."/>
            <person name="Morowitz M.J."/>
            <person name="Banfield J.F."/>
        </authorList>
    </citation>
    <scope>NUCLEOTIDE SEQUENCE [LARGE SCALE GENOMIC DNA]</scope>
    <source>
        <strain evidence="1">S2_003_000_R2_11</strain>
    </source>
</reference>
<name>A0A2W5TG80_CERSP</name>
<accession>A0A2W5TG80</accession>
<evidence type="ECO:0000313" key="2">
    <source>
        <dbReference type="Proteomes" id="UP000248975"/>
    </source>
</evidence>
<sequence>MMSFKRTGDKPLYLAMTKDEVCALKCGFGLRSALGRVETSSGRMHLLRGHHSAEAAAAAHRTPAVAMFHIRVRPQAIENLDHVALGTDGAVVFAATSPFALNLYEFEIHVPNVQTKAWEWLAFRYYGLAAADFDDLIINSAKERVATTAKRPPMNRAQWFAMMRRTRQLRIAARAA</sequence>
<evidence type="ECO:0000313" key="1">
    <source>
        <dbReference type="EMBL" id="PZQ94657.1"/>
    </source>
</evidence>
<dbReference type="EMBL" id="QFQS01000015">
    <property type="protein sequence ID" value="PZQ94657.1"/>
    <property type="molecule type" value="Genomic_DNA"/>
</dbReference>
<proteinExistence type="predicted"/>
<comment type="caution">
    <text evidence="1">The sequence shown here is derived from an EMBL/GenBank/DDBJ whole genome shotgun (WGS) entry which is preliminary data.</text>
</comment>
<dbReference type="Proteomes" id="UP000248975">
    <property type="component" value="Unassembled WGS sequence"/>
</dbReference>
<gene>
    <name evidence="1" type="ORF">DI533_21640</name>
</gene>